<dbReference type="PANTHER" id="PTHR40240">
    <property type="entry name" value="PLEXUS, ISOFORM A"/>
    <property type="match status" value="1"/>
</dbReference>
<feature type="region of interest" description="Disordered" evidence="1">
    <location>
        <begin position="221"/>
        <end position="270"/>
    </location>
</feature>
<organism evidence="2 3">
    <name type="scientific">Triplophysa tibetana</name>
    <dbReference type="NCBI Taxonomy" id="1572043"/>
    <lineage>
        <taxon>Eukaryota</taxon>
        <taxon>Metazoa</taxon>
        <taxon>Chordata</taxon>
        <taxon>Craniata</taxon>
        <taxon>Vertebrata</taxon>
        <taxon>Euteleostomi</taxon>
        <taxon>Actinopterygii</taxon>
        <taxon>Neopterygii</taxon>
        <taxon>Teleostei</taxon>
        <taxon>Ostariophysi</taxon>
        <taxon>Cypriniformes</taxon>
        <taxon>Nemacheilidae</taxon>
        <taxon>Triplophysa</taxon>
    </lineage>
</organism>
<accession>A0A5A9P0R4</accession>
<name>A0A5A9P0R4_9TELE</name>
<reference evidence="2 3" key="1">
    <citation type="journal article" date="2019" name="Mol. Ecol. Resour.">
        <title>Chromosome-level genome assembly of Triplophysa tibetana, a fish adapted to the harsh high-altitude environment of the Tibetan Plateau.</title>
        <authorList>
            <person name="Yang X."/>
            <person name="Liu H."/>
            <person name="Ma Z."/>
            <person name="Zou Y."/>
            <person name="Zou M."/>
            <person name="Mao Y."/>
            <person name="Li X."/>
            <person name="Wang H."/>
            <person name="Chen T."/>
            <person name="Wang W."/>
            <person name="Yang R."/>
        </authorList>
    </citation>
    <scope>NUCLEOTIDE SEQUENCE [LARGE SCALE GENOMIC DNA]</scope>
    <source>
        <strain evidence="2">TTIB1903HZAU</strain>
        <tissue evidence="2">Muscle</tissue>
    </source>
</reference>
<sequence>MALFTRPSQPHCADGQTTGKFAEQLKQELVLSYAEFHKGCNFRRRLDITHGTMSDPDLASISKVEQRLTAAAQQRSESSLPVSVCRTDRNGMFLIHCFVCGSPVTPGKELSLQAKYQREKDGPFFPFLQGQDPAPGALEIGPDGDALVCAVCHCFLREQWNSFQRNKTPIDKRMYWLKRPYQCDSRSISYDLERRISVGNFDANDSDFSFSDNDNLSEQDFDFSGRITNNNNSGNAAKDGDRKSTVSIKSSPESVGCPLRPNAAHDVPKSDRRATKFISHSSCLSLSVIPHQHDIPFMSTPAPDNAIVRSNNDWIHASAGVSEACNRWEINFANNDERDCAASSRLNAEISRAAKHHFNDFADECVCYICGSRLLSGGHFRVFVQKQERASCDPFFPFLCLRTPPPGAVPLSPGGYTLVCSTCHASLTQQWQKFEVADVPVHQRLYVVPLSAIVATPLTQPVMEESEDGLPKVHPLLSMQRNLSEACYLCGQDCGREIKMVYARSNNACRAMYFPFINLLPCPPNAQSMRNGQVHCCIVCHSILVDVWADYCLCLREELITSVSTFLGRYHLAMGRGEVLASASGGSLSTSCQSVTTTSSHTSICFLCGEDLSGGIEYQLHVNPPGRCGEREPFFPFLTIHQPAPRARPADATGLVSACVLCYHDLLGQWTQHESQGSGTGTPSSPWSRQYSCNTFVCFFCRKEKKRTLGLKGVRVARLPVFLYAPRVSQMLVIDSGKQLTIGSCLECKSTVLAGNKLMTVGGTAVLKHKDFISVNPERNDPFGVLHSGQQ</sequence>
<dbReference type="EMBL" id="SOYY01000011">
    <property type="protein sequence ID" value="KAA0714609.1"/>
    <property type="molecule type" value="Genomic_DNA"/>
</dbReference>
<feature type="compositionally biased region" description="Polar residues" evidence="1">
    <location>
        <begin position="226"/>
        <end position="235"/>
    </location>
</feature>
<protein>
    <recommendedName>
        <fullName evidence="4">Genetic suppressor element 1</fullName>
    </recommendedName>
</protein>
<dbReference type="AlphaFoldDB" id="A0A5A9P0R4"/>
<proteinExistence type="predicted"/>
<keyword evidence="3" id="KW-1185">Reference proteome</keyword>
<dbReference type="Proteomes" id="UP000324632">
    <property type="component" value="Chromosome 11"/>
</dbReference>
<evidence type="ECO:0000256" key="1">
    <source>
        <dbReference type="SAM" id="MobiDB-lite"/>
    </source>
</evidence>
<evidence type="ECO:0008006" key="4">
    <source>
        <dbReference type="Google" id="ProtNLM"/>
    </source>
</evidence>
<evidence type="ECO:0000313" key="3">
    <source>
        <dbReference type="Proteomes" id="UP000324632"/>
    </source>
</evidence>
<comment type="caution">
    <text evidence="2">The sequence shown here is derived from an EMBL/GenBank/DDBJ whole genome shotgun (WGS) entry which is preliminary data.</text>
</comment>
<evidence type="ECO:0000313" key="2">
    <source>
        <dbReference type="EMBL" id="KAA0714609.1"/>
    </source>
</evidence>
<gene>
    <name evidence="2" type="ORF">E1301_Tti020307</name>
</gene>
<dbReference type="PANTHER" id="PTHR40240:SF1">
    <property type="entry name" value="PLEXUS, ISOFORM A"/>
    <property type="match status" value="1"/>
</dbReference>